<dbReference type="Gene3D" id="3.90.470.20">
    <property type="entry name" value="4'-phosphopantetheinyl transferase domain"/>
    <property type="match status" value="1"/>
</dbReference>
<evidence type="ECO:0000256" key="5">
    <source>
        <dbReference type="ARBA" id="ARBA00022842"/>
    </source>
</evidence>
<feature type="binding site" evidence="8">
    <location>
        <position position="59"/>
    </location>
    <ligand>
        <name>Mg(2+)</name>
        <dbReference type="ChEBI" id="CHEBI:18420"/>
    </ligand>
</feature>
<evidence type="ECO:0000256" key="1">
    <source>
        <dbReference type="ARBA" id="ARBA00022516"/>
    </source>
</evidence>
<keyword evidence="8" id="KW-0963">Cytoplasm</keyword>
<dbReference type="InterPro" id="IPR002582">
    <property type="entry name" value="ACPS"/>
</dbReference>
<evidence type="ECO:0000256" key="4">
    <source>
        <dbReference type="ARBA" id="ARBA00022832"/>
    </source>
</evidence>
<keyword evidence="6 8" id="KW-0443">Lipid metabolism</keyword>
<dbReference type="NCBIfam" id="TIGR00516">
    <property type="entry name" value="acpS"/>
    <property type="match status" value="1"/>
</dbReference>
<comment type="similarity">
    <text evidence="8">Belongs to the P-Pant transferase superfamily. AcpS family.</text>
</comment>
<comment type="cofactor">
    <cofactor evidence="8">
        <name>Mg(2+)</name>
        <dbReference type="ChEBI" id="CHEBI:18420"/>
    </cofactor>
</comment>
<dbReference type="Proteomes" id="UP001235840">
    <property type="component" value="Unassembled WGS sequence"/>
</dbReference>
<comment type="subcellular location">
    <subcellularLocation>
        <location evidence="8">Cytoplasm</location>
    </subcellularLocation>
</comment>
<keyword evidence="2 8" id="KW-0808">Transferase</keyword>
<accession>A0ABT9W4S7</accession>
<evidence type="ECO:0000259" key="9">
    <source>
        <dbReference type="Pfam" id="PF01648"/>
    </source>
</evidence>
<feature type="domain" description="4'-phosphopantetheinyl transferase" evidence="9">
    <location>
        <begin position="4"/>
        <end position="115"/>
    </location>
</feature>
<keyword evidence="3 8" id="KW-0479">Metal-binding</keyword>
<dbReference type="InterPro" id="IPR037143">
    <property type="entry name" value="4-PPantetheinyl_Trfase_dom_sf"/>
</dbReference>
<dbReference type="HAMAP" id="MF_00101">
    <property type="entry name" value="AcpS"/>
    <property type="match status" value="1"/>
</dbReference>
<dbReference type="RefSeq" id="WP_307397847.1">
    <property type="nucleotide sequence ID" value="NZ_BAAADK010000004.1"/>
</dbReference>
<comment type="caution">
    <text evidence="10">The sequence shown here is derived from an EMBL/GenBank/DDBJ whole genome shotgun (WGS) entry which is preliminary data.</text>
</comment>
<proteinExistence type="inferred from homology"/>
<dbReference type="Pfam" id="PF01648">
    <property type="entry name" value="ACPS"/>
    <property type="match status" value="1"/>
</dbReference>
<comment type="function">
    <text evidence="8">Transfers the 4'-phosphopantetheine moiety from coenzyme A to a Ser of acyl-carrier-protein.</text>
</comment>
<name>A0ABT9W4S7_9BACI</name>
<dbReference type="GO" id="GO:0008897">
    <property type="term" value="F:holo-[acyl-carrier-protein] synthase activity"/>
    <property type="evidence" value="ECO:0007669"/>
    <property type="project" value="UniProtKB-EC"/>
</dbReference>
<dbReference type="InterPro" id="IPR004568">
    <property type="entry name" value="Ppantetheine-prot_Trfase_dom"/>
</dbReference>
<keyword evidence="5 8" id="KW-0460">Magnesium</keyword>
<dbReference type="EMBL" id="JAUSTY010000026">
    <property type="protein sequence ID" value="MDQ0168249.1"/>
    <property type="molecule type" value="Genomic_DNA"/>
</dbReference>
<sequence>MIIGIGIDIIELERMSNLTEQQQEKLVHRILTEEERVIWGSLSRKRQIEFIAGRFAAKEALSKALGTGIGAQFSLQDVSILSQSSGAPVLHWHDNRHADHIFHLSISHSEHYAVAQVIIEQQNI</sequence>
<evidence type="ECO:0000256" key="7">
    <source>
        <dbReference type="ARBA" id="ARBA00023160"/>
    </source>
</evidence>
<comment type="catalytic activity">
    <reaction evidence="8">
        <text>apo-[ACP] + CoA = holo-[ACP] + adenosine 3',5'-bisphosphate + H(+)</text>
        <dbReference type="Rhea" id="RHEA:12068"/>
        <dbReference type="Rhea" id="RHEA-COMP:9685"/>
        <dbReference type="Rhea" id="RHEA-COMP:9690"/>
        <dbReference type="ChEBI" id="CHEBI:15378"/>
        <dbReference type="ChEBI" id="CHEBI:29999"/>
        <dbReference type="ChEBI" id="CHEBI:57287"/>
        <dbReference type="ChEBI" id="CHEBI:58343"/>
        <dbReference type="ChEBI" id="CHEBI:64479"/>
        <dbReference type="EC" id="2.7.8.7"/>
    </reaction>
</comment>
<evidence type="ECO:0000256" key="2">
    <source>
        <dbReference type="ARBA" id="ARBA00022679"/>
    </source>
</evidence>
<protein>
    <recommendedName>
        <fullName evidence="8">Holo-[acyl-carrier-protein] synthase</fullName>
        <shortName evidence="8">Holo-ACP synthase</shortName>
        <ecNumber evidence="8">2.7.8.7</ecNumber>
    </recommendedName>
    <alternativeName>
        <fullName evidence="8">4'-phosphopantetheinyl transferase AcpS</fullName>
    </alternativeName>
</protein>
<keyword evidence="1 8" id="KW-0444">Lipid biosynthesis</keyword>
<evidence type="ECO:0000256" key="8">
    <source>
        <dbReference type="HAMAP-Rule" id="MF_00101"/>
    </source>
</evidence>
<evidence type="ECO:0000256" key="6">
    <source>
        <dbReference type="ARBA" id="ARBA00023098"/>
    </source>
</evidence>
<keyword evidence="4 8" id="KW-0276">Fatty acid metabolism</keyword>
<evidence type="ECO:0000313" key="10">
    <source>
        <dbReference type="EMBL" id="MDQ0168249.1"/>
    </source>
</evidence>
<keyword evidence="11" id="KW-1185">Reference proteome</keyword>
<dbReference type="NCBIfam" id="TIGR00556">
    <property type="entry name" value="pantethn_trn"/>
    <property type="match status" value="1"/>
</dbReference>
<keyword evidence="7 8" id="KW-0275">Fatty acid biosynthesis</keyword>
<evidence type="ECO:0000313" key="11">
    <source>
        <dbReference type="Proteomes" id="UP001235840"/>
    </source>
</evidence>
<dbReference type="InterPro" id="IPR008278">
    <property type="entry name" value="4-PPantetheinyl_Trfase_dom"/>
</dbReference>
<organism evidence="10 11">
    <name type="scientific">Caldalkalibacillus horti</name>
    <dbReference type="NCBI Taxonomy" id="77523"/>
    <lineage>
        <taxon>Bacteria</taxon>
        <taxon>Bacillati</taxon>
        <taxon>Bacillota</taxon>
        <taxon>Bacilli</taxon>
        <taxon>Bacillales</taxon>
        <taxon>Bacillaceae</taxon>
        <taxon>Caldalkalibacillus</taxon>
    </lineage>
</organism>
<feature type="binding site" evidence="8">
    <location>
        <position position="8"/>
    </location>
    <ligand>
        <name>Mg(2+)</name>
        <dbReference type="ChEBI" id="CHEBI:18420"/>
    </ligand>
</feature>
<gene>
    <name evidence="8" type="primary">acpS</name>
    <name evidence="10" type="ORF">J2S11_004202</name>
</gene>
<evidence type="ECO:0000256" key="3">
    <source>
        <dbReference type="ARBA" id="ARBA00022723"/>
    </source>
</evidence>
<dbReference type="EC" id="2.7.8.7" evidence="8"/>
<dbReference type="SUPFAM" id="SSF56214">
    <property type="entry name" value="4'-phosphopantetheinyl transferase"/>
    <property type="match status" value="1"/>
</dbReference>
<reference evidence="10 11" key="1">
    <citation type="submission" date="2023-07" db="EMBL/GenBank/DDBJ databases">
        <title>Genomic Encyclopedia of Type Strains, Phase IV (KMG-IV): sequencing the most valuable type-strain genomes for metagenomic binning, comparative biology and taxonomic classification.</title>
        <authorList>
            <person name="Goeker M."/>
        </authorList>
    </citation>
    <scope>NUCLEOTIDE SEQUENCE [LARGE SCALE GENOMIC DNA]</scope>
    <source>
        <strain evidence="10 11">DSM 12751</strain>
    </source>
</reference>